<sequence>MDRFPLGLIVLIVVSLLIFFGISQRALDRMRLTDKGALAVILAIIVGSFIDIPIPGARVPLEINVGGALVPVALAIYLLVKAGTGKEVTRALLASLVTFGVIWFLSTRVMTGTTEPAGGLNYVDPLYVFPIVAAIIAYVAGRSRRSAFIGATLGVILWDVANYIYFLQNNATNALKSIGGAGAFDTVVISGILAVILADLIGETRERLQGGPASEGKPDALLAGLRKPEFDRKKEATKRDEEPGKNTSETREEVDRFEDKKI</sequence>
<evidence type="ECO:0000256" key="2">
    <source>
        <dbReference type="SAM" id="Phobius"/>
    </source>
</evidence>
<feature type="transmembrane region" description="Helical" evidence="2">
    <location>
        <begin position="6"/>
        <end position="24"/>
    </location>
</feature>
<dbReference type="AlphaFoldDB" id="A0A1M6ST28"/>
<reference evidence="4" key="1">
    <citation type="submission" date="2016-11" db="EMBL/GenBank/DDBJ databases">
        <authorList>
            <person name="Varghese N."/>
            <person name="Submissions S."/>
        </authorList>
    </citation>
    <scope>NUCLEOTIDE SEQUENCE [LARGE SCALE GENOMIC DNA]</scope>
    <source>
        <strain evidence="4">DSM 10349</strain>
    </source>
</reference>
<dbReference type="InterPro" id="IPR011672">
    <property type="entry name" value="DUF1614"/>
</dbReference>
<feature type="transmembrane region" description="Helical" evidence="2">
    <location>
        <begin position="122"/>
        <end position="140"/>
    </location>
</feature>
<dbReference type="Pfam" id="PF07758">
    <property type="entry name" value="DUF1614"/>
    <property type="match status" value="1"/>
</dbReference>
<feature type="transmembrane region" description="Helical" evidence="2">
    <location>
        <begin position="92"/>
        <end position="110"/>
    </location>
</feature>
<dbReference type="RefSeq" id="WP_072913780.1">
    <property type="nucleotide sequence ID" value="NZ_FRAR01000014.1"/>
</dbReference>
<feature type="transmembrane region" description="Helical" evidence="2">
    <location>
        <begin position="36"/>
        <end position="57"/>
    </location>
</feature>
<protein>
    <submittedName>
        <fullName evidence="3">Uncharacterized membrane protein</fullName>
    </submittedName>
</protein>
<dbReference type="STRING" id="1121421.SAMN02745123_02010"/>
<feature type="transmembrane region" description="Helical" evidence="2">
    <location>
        <begin position="178"/>
        <end position="201"/>
    </location>
</feature>
<feature type="compositionally biased region" description="Basic and acidic residues" evidence="1">
    <location>
        <begin position="226"/>
        <end position="262"/>
    </location>
</feature>
<dbReference type="Proteomes" id="UP000183997">
    <property type="component" value="Unassembled WGS sequence"/>
</dbReference>
<feature type="region of interest" description="Disordered" evidence="1">
    <location>
        <begin position="208"/>
        <end position="262"/>
    </location>
</feature>
<evidence type="ECO:0000256" key="1">
    <source>
        <dbReference type="SAM" id="MobiDB-lite"/>
    </source>
</evidence>
<accession>A0A1M6ST28</accession>
<keyword evidence="4" id="KW-1185">Reference proteome</keyword>
<dbReference type="EMBL" id="FRAR01000014">
    <property type="protein sequence ID" value="SHK47873.1"/>
    <property type="molecule type" value="Genomic_DNA"/>
</dbReference>
<evidence type="ECO:0000313" key="3">
    <source>
        <dbReference type="EMBL" id="SHK47873.1"/>
    </source>
</evidence>
<organism evidence="3 4">
    <name type="scientific">Desulforamulus aeronauticus DSM 10349</name>
    <dbReference type="NCBI Taxonomy" id="1121421"/>
    <lineage>
        <taxon>Bacteria</taxon>
        <taxon>Bacillati</taxon>
        <taxon>Bacillota</taxon>
        <taxon>Clostridia</taxon>
        <taxon>Eubacteriales</taxon>
        <taxon>Peptococcaceae</taxon>
        <taxon>Desulforamulus</taxon>
    </lineage>
</organism>
<evidence type="ECO:0000313" key="4">
    <source>
        <dbReference type="Proteomes" id="UP000183997"/>
    </source>
</evidence>
<feature type="transmembrane region" description="Helical" evidence="2">
    <location>
        <begin position="63"/>
        <end position="80"/>
    </location>
</feature>
<feature type="transmembrane region" description="Helical" evidence="2">
    <location>
        <begin position="147"/>
        <end position="166"/>
    </location>
</feature>
<gene>
    <name evidence="3" type="ORF">SAMN02745123_02010</name>
</gene>
<dbReference type="OrthoDB" id="1679952at2"/>
<name>A0A1M6ST28_9FIRM</name>
<keyword evidence="2" id="KW-0472">Membrane</keyword>
<proteinExistence type="predicted"/>
<keyword evidence="2" id="KW-1133">Transmembrane helix</keyword>
<keyword evidence="2" id="KW-0812">Transmembrane</keyword>